<dbReference type="EMBL" id="LZEY01000008">
    <property type="protein sequence ID" value="OBU12238.1"/>
    <property type="molecule type" value="Genomic_DNA"/>
</dbReference>
<sequence length="71" mass="7758">MIIQWGRTPIGATSRPINFPIPFTDAGYVVSHFDGGFRDNTRWGTGDRTKTGFIAMCNDTAQGGNYIAIGF</sequence>
<protein>
    <recommendedName>
        <fullName evidence="1">Putative tail fiber protein gp53-like C-terminal domain-containing protein</fullName>
    </recommendedName>
</protein>
<dbReference type="AlphaFoldDB" id="A0A1B8HS35"/>
<name>A0A1B8HS35_9GAMM</name>
<dbReference type="Pfam" id="PF21882">
    <property type="entry name" value="Gp53-like_C"/>
    <property type="match status" value="1"/>
</dbReference>
<comment type="caution">
    <text evidence="2">The sequence shown here is derived from an EMBL/GenBank/DDBJ whole genome shotgun (WGS) entry which is preliminary data.</text>
</comment>
<keyword evidence="3" id="KW-1185">Reference proteome</keyword>
<evidence type="ECO:0000313" key="3">
    <source>
        <dbReference type="Proteomes" id="UP000092377"/>
    </source>
</evidence>
<proteinExistence type="predicted"/>
<organism evidence="2 3">
    <name type="scientific">Morganella psychrotolerans</name>
    <dbReference type="NCBI Taxonomy" id="368603"/>
    <lineage>
        <taxon>Bacteria</taxon>
        <taxon>Pseudomonadati</taxon>
        <taxon>Pseudomonadota</taxon>
        <taxon>Gammaproteobacteria</taxon>
        <taxon>Enterobacterales</taxon>
        <taxon>Morganellaceae</taxon>
        <taxon>Morganella</taxon>
    </lineage>
</organism>
<gene>
    <name evidence="2" type="ORF">AYY18_16645</name>
</gene>
<evidence type="ECO:0000259" key="1">
    <source>
        <dbReference type="Pfam" id="PF21882"/>
    </source>
</evidence>
<dbReference type="Gene3D" id="2.60.40.3940">
    <property type="match status" value="1"/>
</dbReference>
<evidence type="ECO:0000313" key="2">
    <source>
        <dbReference type="EMBL" id="OBU12238.1"/>
    </source>
</evidence>
<reference evidence="3" key="1">
    <citation type="submission" date="2016-06" db="EMBL/GenBank/DDBJ databases">
        <authorList>
            <person name="Butler K."/>
        </authorList>
    </citation>
    <scope>NUCLEOTIDE SEQUENCE [LARGE SCALE GENOMIC DNA]</scope>
    <source>
        <strain evidence="3">GCSL-Mp20</strain>
    </source>
</reference>
<dbReference type="Proteomes" id="UP000092377">
    <property type="component" value="Unassembled WGS sequence"/>
</dbReference>
<dbReference type="InterPro" id="IPR054075">
    <property type="entry name" value="Gp53-like_C"/>
</dbReference>
<feature type="domain" description="Putative tail fiber protein gp53-like C-terminal" evidence="1">
    <location>
        <begin position="1"/>
        <end position="70"/>
    </location>
</feature>
<accession>A0A1B8HS35</accession>